<sequence>MDHSYYEPIFKLLTQRSLSTGTAQALKVDDGVSCSCNGPNDAMVSGKAECD</sequence>
<name>A0A482XE09_LAOST</name>
<keyword evidence="2" id="KW-1185">Reference proteome</keyword>
<dbReference type="Proteomes" id="UP000291343">
    <property type="component" value="Unassembled WGS sequence"/>
</dbReference>
<reference evidence="1 2" key="1">
    <citation type="journal article" date="2017" name="Gigascience">
        <title>Genome sequence of the small brown planthopper, Laodelphax striatellus.</title>
        <authorList>
            <person name="Zhu J."/>
            <person name="Jiang F."/>
            <person name="Wang X."/>
            <person name="Yang P."/>
            <person name="Bao Y."/>
            <person name="Zhao W."/>
            <person name="Wang W."/>
            <person name="Lu H."/>
            <person name="Wang Q."/>
            <person name="Cui N."/>
            <person name="Li J."/>
            <person name="Chen X."/>
            <person name="Luo L."/>
            <person name="Yu J."/>
            <person name="Kang L."/>
            <person name="Cui F."/>
        </authorList>
    </citation>
    <scope>NUCLEOTIDE SEQUENCE [LARGE SCALE GENOMIC DNA]</scope>
    <source>
        <strain evidence="1">Lst14</strain>
    </source>
</reference>
<evidence type="ECO:0000313" key="1">
    <source>
        <dbReference type="EMBL" id="RZF43679.1"/>
    </source>
</evidence>
<protein>
    <submittedName>
        <fullName evidence="1">Uncharacterized protein</fullName>
    </submittedName>
</protein>
<proteinExistence type="predicted"/>
<dbReference type="EMBL" id="QKKF02012373">
    <property type="protein sequence ID" value="RZF43679.1"/>
    <property type="molecule type" value="Genomic_DNA"/>
</dbReference>
<comment type="caution">
    <text evidence="1">The sequence shown here is derived from an EMBL/GenBank/DDBJ whole genome shotgun (WGS) entry which is preliminary data.</text>
</comment>
<dbReference type="AlphaFoldDB" id="A0A482XE09"/>
<organism evidence="1 2">
    <name type="scientific">Laodelphax striatellus</name>
    <name type="common">Small brown planthopper</name>
    <name type="synonym">Delphax striatella</name>
    <dbReference type="NCBI Taxonomy" id="195883"/>
    <lineage>
        <taxon>Eukaryota</taxon>
        <taxon>Metazoa</taxon>
        <taxon>Ecdysozoa</taxon>
        <taxon>Arthropoda</taxon>
        <taxon>Hexapoda</taxon>
        <taxon>Insecta</taxon>
        <taxon>Pterygota</taxon>
        <taxon>Neoptera</taxon>
        <taxon>Paraneoptera</taxon>
        <taxon>Hemiptera</taxon>
        <taxon>Auchenorrhyncha</taxon>
        <taxon>Fulgoroidea</taxon>
        <taxon>Delphacidae</taxon>
        <taxon>Criomorphinae</taxon>
        <taxon>Laodelphax</taxon>
    </lineage>
</organism>
<gene>
    <name evidence="1" type="ORF">LSTR_LSTR011027</name>
</gene>
<dbReference type="InParanoid" id="A0A482XE09"/>
<accession>A0A482XE09</accession>
<evidence type="ECO:0000313" key="2">
    <source>
        <dbReference type="Proteomes" id="UP000291343"/>
    </source>
</evidence>